<dbReference type="Proteomes" id="UP000467840">
    <property type="component" value="Chromosome 11"/>
</dbReference>
<dbReference type="Pfam" id="PF13519">
    <property type="entry name" value="VWA_2"/>
    <property type="match status" value="1"/>
</dbReference>
<feature type="domain" description="VWFA" evidence="1">
    <location>
        <begin position="242"/>
        <end position="444"/>
    </location>
</feature>
<protein>
    <recommendedName>
        <fullName evidence="1">VWFA domain-containing protein</fullName>
    </recommendedName>
</protein>
<dbReference type="PROSITE" id="PS50234">
    <property type="entry name" value="VWFA"/>
    <property type="match status" value="1"/>
</dbReference>
<comment type="caution">
    <text evidence="2">The sequence shown here is derived from an EMBL/GenBank/DDBJ whole genome shotgun (WGS) entry which is preliminary data.</text>
</comment>
<organism evidence="2 3">
    <name type="scientific">Hevea brasiliensis</name>
    <name type="common">Para rubber tree</name>
    <name type="synonym">Siphonia brasiliensis</name>
    <dbReference type="NCBI Taxonomy" id="3981"/>
    <lineage>
        <taxon>Eukaryota</taxon>
        <taxon>Viridiplantae</taxon>
        <taxon>Streptophyta</taxon>
        <taxon>Embryophyta</taxon>
        <taxon>Tracheophyta</taxon>
        <taxon>Spermatophyta</taxon>
        <taxon>Magnoliopsida</taxon>
        <taxon>eudicotyledons</taxon>
        <taxon>Gunneridae</taxon>
        <taxon>Pentapetalae</taxon>
        <taxon>rosids</taxon>
        <taxon>fabids</taxon>
        <taxon>Malpighiales</taxon>
        <taxon>Euphorbiaceae</taxon>
        <taxon>Crotonoideae</taxon>
        <taxon>Micrandreae</taxon>
        <taxon>Hevea</taxon>
    </lineage>
</organism>
<dbReference type="PANTHER" id="PTHR46503">
    <property type="entry name" value="INTER-ALPHA-TRYPSIN INHIBITOR HEAVY CHAIN-LIKE PROTEIN"/>
    <property type="match status" value="1"/>
</dbReference>
<proteinExistence type="predicted"/>
<dbReference type="SUPFAM" id="SSF53300">
    <property type="entry name" value="vWA-like"/>
    <property type="match status" value="1"/>
</dbReference>
<gene>
    <name evidence="2" type="ORF">GH714_036418</name>
</gene>
<accession>A0A6A6NER2</accession>
<dbReference type="EMBL" id="JAAGAX010000002">
    <property type="protein sequence ID" value="KAF2323637.1"/>
    <property type="molecule type" value="Genomic_DNA"/>
</dbReference>
<evidence type="ECO:0000313" key="2">
    <source>
        <dbReference type="EMBL" id="KAF2323637.1"/>
    </source>
</evidence>
<name>A0A6A6NER2_HEVBR</name>
<dbReference type="InterPro" id="IPR002035">
    <property type="entry name" value="VWF_A"/>
</dbReference>
<dbReference type="AlphaFoldDB" id="A0A6A6NER2"/>
<reference evidence="2 3" key="1">
    <citation type="journal article" date="2020" name="Mol. Plant">
        <title>The Chromosome-Based Rubber Tree Genome Provides New Insights into Spurge Genome Evolution and Rubber Biosynthesis.</title>
        <authorList>
            <person name="Liu J."/>
            <person name="Shi C."/>
            <person name="Shi C.C."/>
            <person name="Li W."/>
            <person name="Zhang Q.J."/>
            <person name="Zhang Y."/>
            <person name="Li K."/>
            <person name="Lu H.F."/>
            <person name="Shi C."/>
            <person name="Zhu S.T."/>
            <person name="Xiao Z.Y."/>
            <person name="Nan H."/>
            <person name="Yue Y."/>
            <person name="Zhu X.G."/>
            <person name="Wu Y."/>
            <person name="Hong X.N."/>
            <person name="Fan G.Y."/>
            <person name="Tong Y."/>
            <person name="Zhang D."/>
            <person name="Mao C.L."/>
            <person name="Liu Y.L."/>
            <person name="Hao S.J."/>
            <person name="Liu W.Q."/>
            <person name="Lv M.Q."/>
            <person name="Zhang H.B."/>
            <person name="Liu Y."/>
            <person name="Hu-Tang G.R."/>
            <person name="Wang J.P."/>
            <person name="Wang J.H."/>
            <person name="Sun Y.H."/>
            <person name="Ni S.B."/>
            <person name="Chen W.B."/>
            <person name="Zhang X.C."/>
            <person name="Jiao Y.N."/>
            <person name="Eichler E.E."/>
            <person name="Li G.H."/>
            <person name="Liu X."/>
            <person name="Gao L.Z."/>
        </authorList>
    </citation>
    <scope>NUCLEOTIDE SEQUENCE [LARGE SCALE GENOMIC DNA]</scope>
    <source>
        <strain evidence="3">cv. GT1</strain>
        <tissue evidence="2">Leaf</tissue>
    </source>
</reference>
<dbReference type="SMART" id="SM00327">
    <property type="entry name" value="VWA"/>
    <property type="match status" value="1"/>
</dbReference>
<evidence type="ECO:0000313" key="3">
    <source>
        <dbReference type="Proteomes" id="UP000467840"/>
    </source>
</evidence>
<dbReference type="PANTHER" id="PTHR46503:SF9">
    <property type="entry name" value="INTER ALPHA-TRYPSIN INHIBITOR, HEAVY CHAIN-LIKE PROTEIN"/>
    <property type="match status" value="1"/>
</dbReference>
<dbReference type="Gene3D" id="3.40.50.410">
    <property type="entry name" value="von Willebrand factor, type A domain"/>
    <property type="match status" value="1"/>
</dbReference>
<keyword evidence="3" id="KW-1185">Reference proteome</keyword>
<dbReference type="InterPro" id="IPR036465">
    <property type="entry name" value="vWFA_dom_sf"/>
</dbReference>
<evidence type="ECO:0000259" key="1">
    <source>
        <dbReference type="PROSITE" id="PS50234"/>
    </source>
</evidence>
<sequence length="639" mass="70435">MADEFETCVGYGLKLSKRIYYSKELPPAPEAGMSKSSESLLPLAVMVYAVVPEPEAVDNPDVPSYQPYVHGRCDPPAFIPLHMHGVAMEVECCLDHANVSFSGKWRLHCIKTSRKCDCCIAIPMGDQVGGGTVISVKVTWSQKLAYNEGKFCLSVPFSFPAFVNPISKKITKREKIMLNVNSGFGKEILCKSTSHALKVPSKELFGGVFLQAPRLRDFDERQMFSLYLVPGNNQSMKAFRKDVIFIIDISGSMKGAPFENAKNALISSLSKLNSEDSFNIIAFNGETYLFSSLMEPVTQGAVSEAAQWLSDNLTIGGGTNLLLPLKQALKLLGETTDSIPLIFLITDGAEYIVTTISCKCWHKLEGDILTVLYDADSVDFRMQRLFATASSVILANITMGDLEHLDSLELLPFRIPDFSCGSPMVVSGRYNGNLPESIKINGTLADMSDFTIELKTRKAKDVQLDKVLARRQIDILTANAWLSESKDLQQKVAKMSIQTGVPSEYTLMILRRTDKGEKAPETILMQEVFNRINSIRQVDSESQKIIFLGRLGVSLGNLTATAANIPPGTEEIKSPEATEMLVKAASNCCSRLLDRCCCMCFIQTCSCMNEQCSIILSQLCVALACFECLNFCYELCDCA</sequence>